<protein>
    <submittedName>
        <fullName evidence="3">Outer membrane receptor for ferrienterochelin and colicin</fullName>
    </submittedName>
</protein>
<dbReference type="InterPro" id="IPR037066">
    <property type="entry name" value="Plug_dom_sf"/>
</dbReference>
<dbReference type="Pfam" id="PF07715">
    <property type="entry name" value="Plug"/>
    <property type="match status" value="1"/>
</dbReference>
<name>A0A368UL89_9BACT</name>
<dbReference type="RefSeq" id="WP_114438026.1">
    <property type="nucleotide sequence ID" value="NZ_QPIZ01000034.1"/>
</dbReference>
<keyword evidence="3" id="KW-0675">Receptor</keyword>
<evidence type="ECO:0000313" key="3">
    <source>
        <dbReference type="EMBL" id="RCW28915.1"/>
    </source>
</evidence>
<dbReference type="InterPro" id="IPR012910">
    <property type="entry name" value="Plug_dom"/>
</dbReference>
<keyword evidence="4" id="KW-1185">Reference proteome</keyword>
<dbReference type="GO" id="GO:0044718">
    <property type="term" value="P:siderophore transmembrane transport"/>
    <property type="evidence" value="ECO:0007669"/>
    <property type="project" value="TreeGrafter"/>
</dbReference>
<gene>
    <name evidence="3" type="ORF">DFO77_13429</name>
</gene>
<dbReference type="AlphaFoldDB" id="A0A368UL89"/>
<dbReference type="GO" id="GO:0015344">
    <property type="term" value="F:siderophore uptake transmembrane transporter activity"/>
    <property type="evidence" value="ECO:0007669"/>
    <property type="project" value="TreeGrafter"/>
</dbReference>
<accession>A0A368UL89</accession>
<dbReference type="PANTHER" id="PTHR30069">
    <property type="entry name" value="TONB-DEPENDENT OUTER MEMBRANE RECEPTOR"/>
    <property type="match status" value="1"/>
</dbReference>
<dbReference type="EMBL" id="QPIZ01000034">
    <property type="protein sequence ID" value="RCW28915.1"/>
    <property type="molecule type" value="Genomic_DNA"/>
</dbReference>
<proteinExistence type="predicted"/>
<evidence type="ECO:0000256" key="1">
    <source>
        <dbReference type="ARBA" id="ARBA00022729"/>
    </source>
</evidence>
<comment type="caution">
    <text evidence="3">The sequence shown here is derived from an EMBL/GenBank/DDBJ whole genome shotgun (WGS) entry which is preliminary data.</text>
</comment>
<dbReference type="PANTHER" id="PTHR30069:SF29">
    <property type="entry name" value="HEMOGLOBIN AND HEMOGLOBIN-HAPTOGLOBIN-BINDING PROTEIN 1-RELATED"/>
    <property type="match status" value="1"/>
</dbReference>
<dbReference type="Proteomes" id="UP000252733">
    <property type="component" value="Unassembled WGS sequence"/>
</dbReference>
<dbReference type="SUPFAM" id="SSF56935">
    <property type="entry name" value="Porins"/>
    <property type="match status" value="1"/>
</dbReference>
<evidence type="ECO:0000259" key="2">
    <source>
        <dbReference type="Pfam" id="PF07715"/>
    </source>
</evidence>
<dbReference type="InterPro" id="IPR039426">
    <property type="entry name" value="TonB-dep_rcpt-like"/>
</dbReference>
<dbReference type="Gene3D" id="2.170.130.10">
    <property type="entry name" value="TonB-dependent receptor, plug domain"/>
    <property type="match status" value="1"/>
</dbReference>
<keyword evidence="1" id="KW-0732">Signal</keyword>
<reference evidence="3 4" key="1">
    <citation type="submission" date="2018-07" db="EMBL/GenBank/DDBJ databases">
        <title>Freshwater and sediment microbial communities from various areas in North America, analyzing microbe dynamics in response to fracking.</title>
        <authorList>
            <person name="Lamendella R."/>
        </authorList>
    </citation>
    <scope>NUCLEOTIDE SEQUENCE [LARGE SCALE GENOMIC DNA]</scope>
    <source>
        <strain evidence="3 4">160A</strain>
    </source>
</reference>
<organism evidence="3 4">
    <name type="scientific">Marinilabilia salmonicolor</name>
    <dbReference type="NCBI Taxonomy" id="989"/>
    <lineage>
        <taxon>Bacteria</taxon>
        <taxon>Pseudomonadati</taxon>
        <taxon>Bacteroidota</taxon>
        <taxon>Bacteroidia</taxon>
        <taxon>Marinilabiliales</taxon>
        <taxon>Marinilabiliaceae</taxon>
        <taxon>Marinilabilia</taxon>
    </lineage>
</organism>
<feature type="domain" description="TonB-dependent receptor plug" evidence="2">
    <location>
        <begin position="218"/>
        <end position="301"/>
    </location>
</feature>
<evidence type="ECO:0000313" key="4">
    <source>
        <dbReference type="Proteomes" id="UP000252733"/>
    </source>
</evidence>
<sequence length="827" mass="93717">MPVKRGLLILLLMFYLGLSQLQGQEYRVEFTEKPLNRALIELRQQYSLRFSFDDRNLSAYFISVSGTFSSVDKLLNALLAGLPLQWELMGNVYVIFQGAKGIQPSRFLIAGQVLEKGTGEPLAFSHIQIGDHSLVTDVKGSFSFVSDEDSVFSMKASHLGCFVVDTLLAPGSNHKIFLTPFSYDLPEVIVRDNIVARSVQVGERPGLISLNTYIADYLPGNGDNSVFNLLRLQPGVVAAGEQAGDLIIWGSYEGTSRVKFDGMTIWGLKNFNDNISAINPFMTKSVEVLKGGFDASFDDVAGGLVNIAGKTGKRQRAGFHFFINNETLNGMVETPLSEKSSLTLAYRQTYYDLFDAEDVDNSDLEYRIAVKPDYRFRDFNAKYASHQDDGSLFYISLLGGDDDFSYTAEQERQRNTIYQSTSEENHQIGGSVYWGKNRKNGDHFQIKGAWSGLFSTYGVERNISNNRFNRQFSGIDKNTETNVGEGNLKFDYGFQLLDNQRISFGLEGISNTLSIQEDSSNLTVLDSEYSAMRIAGFVKDKIPLLPRIVFQPGLRYNYSFYTSSGYPDPRLELIYESQGAFSASAAWGAYHQFIVKSSLYDETGNFRYVWTLADGEDIPVLEAQHWVMGASWKRNDFTANVDAFYKTVNGLTRYVRFNQSEESVYKGEGYSLGVDVFLKRDFNANTIWISYSLAQAKERFSYFVQDDYRRAPHDQRHELKIAGLMRFFKRFHFSAAYVYGSGFPLYANYLSEEYTEPDYSRLDVALFYRLMRGNVKAQAGISLLNALNHYNVKYISFEQIPLDQLYTAYIDAEAVTFTPLLFLKFEF</sequence>